<sequence>MSFPLLRLEGSARAQGRAHGETLRAEVRNNLEVYFARFEAEGLPRAAVLERAQRYLYEAFPCDPDYLEGLYGLAEGAGVDLTELAALNARYEILYDRFSRRALADGCTSVAVEPGRSADGHTWLAQNWDWIPHVRCALLHTVEPDLEVLAFTEAGIFGGKLGLNSYGLGLCINGLQSTADGWARLRTPFHARTRQVLRARSLEAARASVEGEVRNTSGNFLIAQAGQGAIDLEAAPETLRALRPQQGLLVHANHFENPAVLGVAEPPRSAHSSTLARAARVRELAGRTERIGRADLERFLRDPKGAPYGVCRRVNAQDPPIEHYLTVTSVIMDLEERALWLTDGPPDTAEYRCYRLGELKS</sequence>
<comment type="caution">
    <text evidence="2">The sequence shown here is derived from an EMBL/GenBank/DDBJ whole genome shotgun (WGS) entry which is preliminary data.</text>
</comment>
<dbReference type="NCBIfam" id="NF040521">
    <property type="entry name" value="C45_proenzyme"/>
    <property type="match status" value="1"/>
</dbReference>
<dbReference type="Proteomes" id="UP000569951">
    <property type="component" value="Unassembled WGS sequence"/>
</dbReference>
<keyword evidence="2" id="KW-0808">Transferase</keyword>
<dbReference type="InterPro" id="IPR005079">
    <property type="entry name" value="Peptidase_C45_hydrolase"/>
</dbReference>
<protein>
    <submittedName>
        <fullName evidence="2">Isopenicillin-N N-acyltransferase-like protein</fullName>
    </submittedName>
</protein>
<dbReference type="GO" id="GO:0016746">
    <property type="term" value="F:acyltransferase activity"/>
    <property type="evidence" value="ECO:0007669"/>
    <property type="project" value="UniProtKB-KW"/>
</dbReference>
<feature type="domain" description="Peptidase C45 hydrolase" evidence="1">
    <location>
        <begin position="120"/>
        <end position="343"/>
    </location>
</feature>
<proteinExistence type="predicted"/>
<evidence type="ECO:0000313" key="2">
    <source>
        <dbReference type="EMBL" id="MBB6097482.1"/>
    </source>
</evidence>
<dbReference type="Gene3D" id="1.10.10.2120">
    <property type="match status" value="1"/>
</dbReference>
<keyword evidence="3" id="KW-1185">Reference proteome</keyword>
<dbReference type="PANTHER" id="PTHR34180:SF1">
    <property type="entry name" value="BETA-ALANYL-DOPAMINE_CARCININE HYDROLASE"/>
    <property type="match status" value="1"/>
</dbReference>
<accession>A0A841I031</accession>
<dbReference type="RefSeq" id="WP_183984975.1">
    <property type="nucleotide sequence ID" value="NZ_JACHHG010000003.1"/>
</dbReference>
<gene>
    <name evidence="2" type="ORF">HNR42_000899</name>
</gene>
<dbReference type="Pfam" id="PF03417">
    <property type="entry name" value="AAT"/>
    <property type="match status" value="1"/>
</dbReference>
<reference evidence="2 3" key="1">
    <citation type="submission" date="2020-08" db="EMBL/GenBank/DDBJ databases">
        <title>Genomic Encyclopedia of Type Strains, Phase IV (KMG-IV): sequencing the most valuable type-strain genomes for metagenomic binning, comparative biology and taxonomic classification.</title>
        <authorList>
            <person name="Goeker M."/>
        </authorList>
    </citation>
    <scope>NUCLEOTIDE SEQUENCE [LARGE SCALE GENOMIC DNA]</scope>
    <source>
        <strain evidence="2 3">DSM 21458</strain>
    </source>
</reference>
<evidence type="ECO:0000313" key="3">
    <source>
        <dbReference type="Proteomes" id="UP000569951"/>
    </source>
</evidence>
<keyword evidence="2" id="KW-0012">Acyltransferase</keyword>
<dbReference type="PANTHER" id="PTHR34180">
    <property type="entry name" value="PEPTIDASE C45"/>
    <property type="match status" value="1"/>
</dbReference>
<name>A0A841I031_9DEIO</name>
<dbReference type="AlphaFoldDB" id="A0A841I031"/>
<organism evidence="2 3">
    <name type="scientific">Deinobacterium chartae</name>
    <dbReference type="NCBI Taxonomy" id="521158"/>
    <lineage>
        <taxon>Bacteria</taxon>
        <taxon>Thermotogati</taxon>
        <taxon>Deinococcota</taxon>
        <taxon>Deinococci</taxon>
        <taxon>Deinococcales</taxon>
        <taxon>Deinococcaceae</taxon>
        <taxon>Deinobacterium</taxon>
    </lineage>
</organism>
<dbReference type="InterPro" id="IPR047801">
    <property type="entry name" value="Peptidase_C45"/>
</dbReference>
<dbReference type="Gene3D" id="3.60.60.10">
    <property type="entry name" value="Penicillin V Acylase, Chain A"/>
    <property type="match status" value="1"/>
</dbReference>
<evidence type="ECO:0000259" key="1">
    <source>
        <dbReference type="Pfam" id="PF03417"/>
    </source>
</evidence>
<dbReference type="InterPro" id="IPR047794">
    <property type="entry name" value="C45_proenzyme-like"/>
</dbReference>
<dbReference type="EMBL" id="JACHHG010000003">
    <property type="protein sequence ID" value="MBB6097482.1"/>
    <property type="molecule type" value="Genomic_DNA"/>
</dbReference>